<reference evidence="2" key="1">
    <citation type="journal article" date="2014" name="Int. J. Syst. Evol. Microbiol.">
        <title>Complete genome sequence of Corynebacterium casei LMG S-19264T (=DSM 44701T), isolated from a smear-ripened cheese.</title>
        <authorList>
            <consortium name="US DOE Joint Genome Institute (JGI-PGF)"/>
            <person name="Walter F."/>
            <person name="Albersmeier A."/>
            <person name="Kalinowski J."/>
            <person name="Ruckert C."/>
        </authorList>
    </citation>
    <scope>NUCLEOTIDE SEQUENCE</scope>
    <source>
        <strain evidence="2">KCTC 12343</strain>
    </source>
</reference>
<proteinExistence type="predicted"/>
<reference evidence="3 4" key="2">
    <citation type="submission" date="2019-02" db="EMBL/GenBank/DDBJ databases">
        <title>Draft Genome Sequences of Six Type Strains of the Genus Massilia.</title>
        <authorList>
            <person name="Miess H."/>
            <person name="Frediansyhah A."/>
            <person name="Gross H."/>
        </authorList>
    </citation>
    <scope>NUCLEOTIDE SEQUENCE [LARGE SCALE GENOMIC DNA]</scope>
    <source>
        <strain evidence="3 4">DSM 17472</strain>
    </source>
</reference>
<evidence type="ECO:0000313" key="2">
    <source>
        <dbReference type="EMBL" id="GGY47504.1"/>
    </source>
</evidence>
<gene>
    <name evidence="3" type="ORF">EYF70_09330</name>
    <name evidence="2" type="ORF">GCM10007387_31940</name>
</gene>
<dbReference type="InterPro" id="IPR009081">
    <property type="entry name" value="PP-bd_ACP"/>
</dbReference>
<name>A0A411WW94_9BURK</name>
<evidence type="ECO:0000313" key="3">
    <source>
        <dbReference type="EMBL" id="QBI01024.1"/>
    </source>
</evidence>
<dbReference type="PROSITE" id="PS50075">
    <property type="entry name" value="CARRIER"/>
    <property type="match status" value="1"/>
</dbReference>
<reference evidence="2" key="3">
    <citation type="submission" date="2022-12" db="EMBL/GenBank/DDBJ databases">
        <authorList>
            <person name="Sun Q."/>
            <person name="Kim S."/>
        </authorList>
    </citation>
    <scope>NUCLEOTIDE SEQUENCE</scope>
    <source>
        <strain evidence="2">KCTC 12343</strain>
    </source>
</reference>
<evidence type="ECO:0000313" key="4">
    <source>
        <dbReference type="Proteomes" id="UP000292307"/>
    </source>
</evidence>
<dbReference type="Proteomes" id="UP000628442">
    <property type="component" value="Unassembled WGS sequence"/>
</dbReference>
<sequence>MDASAKQDLRDMLGKMLQGHGDAGAFGDGESLFASGRLDSFSMVTLAMHLEETFGLDFSDVEFDVSLVDSVDDIEALVDRQAPG</sequence>
<evidence type="ECO:0000313" key="5">
    <source>
        <dbReference type="Proteomes" id="UP000628442"/>
    </source>
</evidence>
<evidence type="ECO:0000259" key="1">
    <source>
        <dbReference type="PROSITE" id="PS50075"/>
    </source>
</evidence>
<dbReference type="OrthoDB" id="8781314at2"/>
<dbReference type="InterPro" id="IPR036736">
    <property type="entry name" value="ACP-like_sf"/>
</dbReference>
<dbReference type="Gene3D" id="1.10.1200.10">
    <property type="entry name" value="ACP-like"/>
    <property type="match status" value="1"/>
</dbReference>
<dbReference type="SUPFAM" id="SSF47336">
    <property type="entry name" value="ACP-like"/>
    <property type="match status" value="1"/>
</dbReference>
<organism evidence="2 5">
    <name type="scientific">Pseudoduganella albidiflava</name>
    <dbReference type="NCBI Taxonomy" id="321983"/>
    <lineage>
        <taxon>Bacteria</taxon>
        <taxon>Pseudomonadati</taxon>
        <taxon>Pseudomonadota</taxon>
        <taxon>Betaproteobacteria</taxon>
        <taxon>Burkholderiales</taxon>
        <taxon>Oxalobacteraceae</taxon>
        <taxon>Telluria group</taxon>
        <taxon>Pseudoduganella</taxon>
    </lineage>
</organism>
<feature type="domain" description="Carrier" evidence="1">
    <location>
        <begin position="3"/>
        <end position="82"/>
    </location>
</feature>
<dbReference type="EMBL" id="BMWV01000007">
    <property type="protein sequence ID" value="GGY47504.1"/>
    <property type="molecule type" value="Genomic_DNA"/>
</dbReference>
<dbReference type="Pfam" id="PF00550">
    <property type="entry name" value="PP-binding"/>
    <property type="match status" value="1"/>
</dbReference>
<dbReference type="Proteomes" id="UP000292307">
    <property type="component" value="Chromosome"/>
</dbReference>
<dbReference type="EMBL" id="CP036401">
    <property type="protein sequence ID" value="QBI01024.1"/>
    <property type="molecule type" value="Genomic_DNA"/>
</dbReference>
<keyword evidence="4" id="KW-1185">Reference proteome</keyword>
<protein>
    <submittedName>
        <fullName evidence="3">Acyl carrier protein</fullName>
    </submittedName>
</protein>
<dbReference type="RefSeq" id="WP_131145150.1">
    <property type="nucleotide sequence ID" value="NZ_BMWV01000007.1"/>
</dbReference>
<accession>A0A411WW94</accession>
<dbReference type="AlphaFoldDB" id="A0A411WW94"/>